<evidence type="ECO:0000256" key="1">
    <source>
        <dbReference type="SAM" id="SignalP"/>
    </source>
</evidence>
<evidence type="ECO:0000313" key="2">
    <source>
        <dbReference type="EMBL" id="KAJ9605049.1"/>
    </source>
</evidence>
<name>A0AA38X1H4_9EURO</name>
<gene>
    <name evidence="2" type="ORF">H2200_010439</name>
</gene>
<accession>A0AA38X1H4</accession>
<proteinExistence type="predicted"/>
<evidence type="ECO:0000313" key="3">
    <source>
        <dbReference type="Proteomes" id="UP001172673"/>
    </source>
</evidence>
<comment type="caution">
    <text evidence="2">The sequence shown here is derived from an EMBL/GenBank/DDBJ whole genome shotgun (WGS) entry which is preliminary data.</text>
</comment>
<dbReference type="EMBL" id="JAPDRK010000017">
    <property type="protein sequence ID" value="KAJ9605049.1"/>
    <property type="molecule type" value="Genomic_DNA"/>
</dbReference>
<keyword evidence="3" id="KW-1185">Reference proteome</keyword>
<sequence>MRPSLMLTPLALLLSTTHAQFDSLISDINSLASSVVSAVGTDTTNAALLSSVESDIASAASSLTTNSQYSSLVEGFSSQLNSVTGSLGSAAASATASAAGATQTGSSGDSGNAGERVVPGAMVALGAVVGVAVLM</sequence>
<dbReference type="AlphaFoldDB" id="A0AA38X1H4"/>
<feature type="signal peptide" evidence="1">
    <location>
        <begin position="1"/>
        <end position="19"/>
    </location>
</feature>
<reference evidence="2" key="1">
    <citation type="submission" date="2022-10" db="EMBL/GenBank/DDBJ databases">
        <title>Culturing micro-colonial fungi from biological soil crusts in the Mojave desert and describing Neophaeococcomyces mojavensis, and introducing the new genera and species Taxawa tesnikishii.</title>
        <authorList>
            <person name="Kurbessoian T."/>
            <person name="Stajich J.E."/>
        </authorList>
    </citation>
    <scope>NUCLEOTIDE SEQUENCE</scope>
    <source>
        <strain evidence="2">TK_41</strain>
    </source>
</reference>
<protein>
    <submittedName>
        <fullName evidence="2">Uncharacterized protein</fullName>
    </submittedName>
</protein>
<feature type="chain" id="PRO_5041389526" evidence="1">
    <location>
        <begin position="20"/>
        <end position="135"/>
    </location>
</feature>
<organism evidence="2 3">
    <name type="scientific">Cladophialophora chaetospira</name>
    <dbReference type="NCBI Taxonomy" id="386627"/>
    <lineage>
        <taxon>Eukaryota</taxon>
        <taxon>Fungi</taxon>
        <taxon>Dikarya</taxon>
        <taxon>Ascomycota</taxon>
        <taxon>Pezizomycotina</taxon>
        <taxon>Eurotiomycetes</taxon>
        <taxon>Chaetothyriomycetidae</taxon>
        <taxon>Chaetothyriales</taxon>
        <taxon>Herpotrichiellaceae</taxon>
        <taxon>Cladophialophora</taxon>
    </lineage>
</organism>
<dbReference type="Proteomes" id="UP001172673">
    <property type="component" value="Unassembled WGS sequence"/>
</dbReference>
<keyword evidence="1" id="KW-0732">Signal</keyword>